<reference evidence="7" key="1">
    <citation type="submission" date="2019-01" db="EMBL/GenBank/DDBJ databases">
        <authorList>
            <consortium name="Genoscope - CEA"/>
            <person name="William W."/>
        </authorList>
    </citation>
    <scope>NUCLEOTIDE SEQUENCE</scope>
    <source>
        <strain evidence="7">CR-1</strain>
    </source>
</reference>
<dbReference type="EMBL" id="CAACVI010000023">
    <property type="protein sequence ID" value="VEN74100.1"/>
    <property type="molecule type" value="Genomic_DNA"/>
</dbReference>
<evidence type="ECO:0000256" key="3">
    <source>
        <dbReference type="ARBA" id="ARBA00022692"/>
    </source>
</evidence>
<comment type="similarity">
    <text evidence="2">Belongs to the LemA family.</text>
</comment>
<comment type="subcellular location">
    <subcellularLocation>
        <location evidence="1">Membrane</location>
        <topology evidence="1">Single-pass membrane protein</topology>
    </subcellularLocation>
</comment>
<protein>
    <submittedName>
        <fullName evidence="7">Magnetosomen protein MamQ</fullName>
    </submittedName>
</protein>
<dbReference type="SUPFAM" id="SSF140478">
    <property type="entry name" value="LemA-like"/>
    <property type="match status" value="1"/>
</dbReference>
<name>A0A484HFW6_9BACT</name>
<dbReference type="Gene3D" id="1.20.1440.20">
    <property type="entry name" value="LemA-like domain"/>
    <property type="match status" value="1"/>
</dbReference>
<accession>A0A484HFW6</accession>
<evidence type="ECO:0000256" key="6">
    <source>
        <dbReference type="SAM" id="Phobius"/>
    </source>
</evidence>
<evidence type="ECO:0000256" key="1">
    <source>
        <dbReference type="ARBA" id="ARBA00004167"/>
    </source>
</evidence>
<keyword evidence="3 6" id="KW-0812">Transmembrane</keyword>
<dbReference type="GO" id="GO:0016020">
    <property type="term" value="C:membrane"/>
    <property type="evidence" value="ECO:0007669"/>
    <property type="project" value="UniProtKB-SubCell"/>
</dbReference>
<dbReference type="PANTHER" id="PTHR34478">
    <property type="entry name" value="PROTEIN LEMA"/>
    <property type="match status" value="1"/>
</dbReference>
<dbReference type="Pfam" id="PF04011">
    <property type="entry name" value="LemA"/>
    <property type="match status" value="1"/>
</dbReference>
<feature type="transmembrane region" description="Helical" evidence="6">
    <location>
        <begin position="60"/>
        <end position="81"/>
    </location>
</feature>
<keyword evidence="5 6" id="KW-0472">Membrane</keyword>
<keyword evidence="4 6" id="KW-1133">Transmembrane helix</keyword>
<dbReference type="PANTHER" id="PTHR34478:SF2">
    <property type="entry name" value="MEMBRANE PROTEIN"/>
    <property type="match status" value="1"/>
</dbReference>
<dbReference type="InterPro" id="IPR007156">
    <property type="entry name" value="MamQ_LemA"/>
</dbReference>
<gene>
    <name evidence="7" type="primary">mamQ</name>
    <name evidence="7" type="ORF">EPICR_30030</name>
</gene>
<proteinExistence type="inferred from homology"/>
<evidence type="ECO:0000256" key="4">
    <source>
        <dbReference type="ARBA" id="ARBA00022989"/>
    </source>
</evidence>
<dbReference type="AlphaFoldDB" id="A0A484HFW6"/>
<evidence type="ECO:0000256" key="5">
    <source>
        <dbReference type="ARBA" id="ARBA00023136"/>
    </source>
</evidence>
<sequence>MGITGQSTISSIINRAYGKKYRLNPNEFIAPSGLSPYGIGLRSIGALNPFRRLKTLHKGYLILVSALVLMFLKAAISVYYFNMLVNTQQNMLAAHGNVQALVQRRNDIATNLSKAVLDYSKHERGVFTAVVSLRKFFTESGAGAADTLKQLQNYYKTAAGGAAPQTGITGNPDILSALSKLVAVAEQYPDLKLSANFETLMAALVQVEQDLAKQRIKFNQEANIYTTLITKVPGNLFAWVFGFKIVDYFEADDQAKAFRVIGY</sequence>
<dbReference type="InterPro" id="IPR023353">
    <property type="entry name" value="LemA-like_dom_sf"/>
</dbReference>
<evidence type="ECO:0000256" key="2">
    <source>
        <dbReference type="ARBA" id="ARBA00008854"/>
    </source>
</evidence>
<evidence type="ECO:0000313" key="7">
    <source>
        <dbReference type="EMBL" id="VEN74100.1"/>
    </source>
</evidence>
<organism evidence="7">
    <name type="scientific">uncultured Desulfobacteraceae bacterium</name>
    <dbReference type="NCBI Taxonomy" id="218296"/>
    <lineage>
        <taxon>Bacteria</taxon>
        <taxon>Pseudomonadati</taxon>
        <taxon>Thermodesulfobacteriota</taxon>
        <taxon>Desulfobacteria</taxon>
        <taxon>Desulfobacterales</taxon>
        <taxon>Desulfobacteraceae</taxon>
        <taxon>environmental samples</taxon>
    </lineage>
</organism>